<dbReference type="PANTHER" id="PTHR30290:SF64">
    <property type="entry name" value="ABC TRANSPORTER PERIPLASMIC BINDING PROTEIN"/>
    <property type="match status" value="1"/>
</dbReference>
<protein>
    <recommendedName>
        <fullName evidence="5">Solute-binding protein family 5 domain-containing protein</fullName>
    </recommendedName>
</protein>
<accession>A0A1E5XI84</accession>
<dbReference type="OrthoDB" id="9803988at2"/>
<evidence type="ECO:0000256" key="3">
    <source>
        <dbReference type="ARBA" id="ARBA00022729"/>
    </source>
</evidence>
<evidence type="ECO:0000313" key="7">
    <source>
        <dbReference type="Proteomes" id="UP000095463"/>
    </source>
</evidence>
<dbReference type="PIRSF" id="PIRSF002741">
    <property type="entry name" value="MppA"/>
    <property type="match status" value="1"/>
</dbReference>
<dbReference type="InterPro" id="IPR000914">
    <property type="entry name" value="SBP_5_dom"/>
</dbReference>
<dbReference type="Gene3D" id="3.10.105.10">
    <property type="entry name" value="Dipeptide-binding Protein, Domain 3"/>
    <property type="match status" value="1"/>
</dbReference>
<dbReference type="GO" id="GO:1904680">
    <property type="term" value="F:peptide transmembrane transporter activity"/>
    <property type="evidence" value="ECO:0007669"/>
    <property type="project" value="TreeGrafter"/>
</dbReference>
<dbReference type="Pfam" id="PF00496">
    <property type="entry name" value="SBP_bac_5"/>
    <property type="match status" value="1"/>
</dbReference>
<dbReference type="CDD" id="cd08497">
    <property type="entry name" value="MbnE-like"/>
    <property type="match status" value="1"/>
</dbReference>
<feature type="chain" id="PRO_5009190146" description="Solute-binding protein family 5 domain-containing protein" evidence="4">
    <location>
        <begin position="25"/>
        <end position="617"/>
    </location>
</feature>
<dbReference type="InterPro" id="IPR030678">
    <property type="entry name" value="Peptide/Ni-bd"/>
</dbReference>
<dbReference type="AlphaFoldDB" id="A0A1E5XI84"/>
<keyword evidence="7" id="KW-1185">Reference proteome</keyword>
<organism evidence="6 7">
    <name type="scientific">Devosia insulae DS-56</name>
    <dbReference type="NCBI Taxonomy" id="1116389"/>
    <lineage>
        <taxon>Bacteria</taxon>
        <taxon>Pseudomonadati</taxon>
        <taxon>Pseudomonadota</taxon>
        <taxon>Alphaproteobacteria</taxon>
        <taxon>Hyphomicrobiales</taxon>
        <taxon>Devosiaceae</taxon>
        <taxon>Devosia</taxon>
    </lineage>
</organism>
<evidence type="ECO:0000259" key="5">
    <source>
        <dbReference type="Pfam" id="PF00496"/>
    </source>
</evidence>
<dbReference type="EMBL" id="LAJE02000384">
    <property type="protein sequence ID" value="OEO28296.1"/>
    <property type="molecule type" value="Genomic_DNA"/>
</dbReference>
<evidence type="ECO:0000256" key="2">
    <source>
        <dbReference type="ARBA" id="ARBA00005695"/>
    </source>
</evidence>
<comment type="subcellular location">
    <subcellularLocation>
        <location evidence="1">Periplasm</location>
    </subcellularLocation>
</comment>
<sequence length="617" mass="69146">MEAFMHKLAALTLAALLSFSPAMAQDKVWHHAGAFNGEPKYPEGFQKFDYANADAPIGGEVRLESMGGFDTFNPILPQGETADGIGLIYETLTEQSLDETSTQYGHLAEAFSYPADYSSTSFRMNPRAKWADGEPITAEDVVWSFNKVVELNPSQANYYANVSKAEVTAPGEVTFTFDQTGNRELPLIMGQLMVLPQHWWESTGADGKPRDISKPGLEPPLGSGPYKLASFRPGASITYERDPNYWGLKEPFNIGQNNFQTIRYEYFLDLTAAFEGFKGDEFDWWDENLALRWQGGYDFPAMTEGKVIKELFENNYRDSGVLVGFVPNLRRPIFQNEALRTAILYAFDFEELDKLRFFGQYDRINSYFYGTEFASSGLPQGEELEILNSIKDLVSPSVFTTEYTNPVSGDQTKLRQNLRTALDLLTAAGYKLEGSQLLDPAGQPVGFEILLNGPTIEPIAAAFVTNLKRLGINATVRSVDSPQFIERVQNRDFDMTYTGWAQSLSPGNEQRDFWGSASAAQNDSRNYAGIADKGVDALIDKIIFSDDRETLVAATRALDRVLLNHHYTVPTYTLRKSRIARWDRFSHPDELPEFSIGFPTVWWYDEAKAAKTGAAKN</sequence>
<name>A0A1E5XI84_9HYPH</name>
<comment type="similarity">
    <text evidence="2">Belongs to the bacterial solute-binding protein 5 family.</text>
</comment>
<dbReference type="Gene3D" id="3.40.190.10">
    <property type="entry name" value="Periplasmic binding protein-like II"/>
    <property type="match status" value="1"/>
</dbReference>
<feature type="signal peptide" evidence="4">
    <location>
        <begin position="1"/>
        <end position="24"/>
    </location>
</feature>
<dbReference type="Proteomes" id="UP000095463">
    <property type="component" value="Unassembled WGS sequence"/>
</dbReference>
<reference evidence="6 7" key="1">
    <citation type="journal article" date="2015" name="Genome Announc.">
        <title>Genome Assemblies of Three Soil-Associated Devosia species: D. insulae, D. limi, and D. soli.</title>
        <authorList>
            <person name="Hassan Y.I."/>
            <person name="Lepp D."/>
            <person name="Zhou T."/>
        </authorList>
    </citation>
    <scope>NUCLEOTIDE SEQUENCE [LARGE SCALE GENOMIC DNA]</scope>
    <source>
        <strain evidence="6 7">DS-56</strain>
    </source>
</reference>
<evidence type="ECO:0000313" key="6">
    <source>
        <dbReference type="EMBL" id="OEO28296.1"/>
    </source>
</evidence>
<evidence type="ECO:0000256" key="1">
    <source>
        <dbReference type="ARBA" id="ARBA00004418"/>
    </source>
</evidence>
<keyword evidence="3 4" id="KW-0732">Signal</keyword>
<dbReference type="GO" id="GO:0043190">
    <property type="term" value="C:ATP-binding cassette (ABC) transporter complex"/>
    <property type="evidence" value="ECO:0007669"/>
    <property type="project" value="InterPro"/>
</dbReference>
<gene>
    <name evidence="6" type="ORF">VW23_005460</name>
</gene>
<dbReference type="PANTHER" id="PTHR30290">
    <property type="entry name" value="PERIPLASMIC BINDING COMPONENT OF ABC TRANSPORTER"/>
    <property type="match status" value="1"/>
</dbReference>
<dbReference type="GO" id="GO:0015833">
    <property type="term" value="P:peptide transport"/>
    <property type="evidence" value="ECO:0007669"/>
    <property type="project" value="TreeGrafter"/>
</dbReference>
<dbReference type="GO" id="GO:0030288">
    <property type="term" value="C:outer membrane-bounded periplasmic space"/>
    <property type="evidence" value="ECO:0007669"/>
    <property type="project" value="TreeGrafter"/>
</dbReference>
<comment type="caution">
    <text evidence="6">The sequence shown here is derived from an EMBL/GenBank/DDBJ whole genome shotgun (WGS) entry which is preliminary data.</text>
</comment>
<feature type="domain" description="Solute-binding protein family 5" evidence="5">
    <location>
        <begin position="104"/>
        <end position="519"/>
    </location>
</feature>
<dbReference type="SUPFAM" id="SSF53850">
    <property type="entry name" value="Periplasmic binding protein-like II"/>
    <property type="match status" value="1"/>
</dbReference>
<dbReference type="InterPro" id="IPR039424">
    <property type="entry name" value="SBP_5"/>
</dbReference>
<proteinExistence type="inferred from homology"/>
<dbReference type="GO" id="GO:0042884">
    <property type="term" value="P:microcin transport"/>
    <property type="evidence" value="ECO:0007669"/>
    <property type="project" value="TreeGrafter"/>
</dbReference>
<evidence type="ECO:0000256" key="4">
    <source>
        <dbReference type="SAM" id="SignalP"/>
    </source>
</evidence>